<protein>
    <submittedName>
        <fullName evidence="1">Uncharacterized protein</fullName>
    </submittedName>
</protein>
<dbReference type="Proteomes" id="UP000574390">
    <property type="component" value="Unassembled WGS sequence"/>
</dbReference>
<gene>
    <name evidence="1" type="ORF">FOZ62_000839</name>
</gene>
<dbReference type="AlphaFoldDB" id="A0A7J6RT11"/>
<dbReference type="EMBL" id="JABANM010020061">
    <property type="protein sequence ID" value="KAF4723465.1"/>
    <property type="molecule type" value="Genomic_DNA"/>
</dbReference>
<evidence type="ECO:0000313" key="1">
    <source>
        <dbReference type="EMBL" id="KAF4723465.1"/>
    </source>
</evidence>
<proteinExistence type="predicted"/>
<name>A0A7J6RT11_PEROL</name>
<organism evidence="1 2">
    <name type="scientific">Perkinsus olseni</name>
    <name type="common">Perkinsus atlanticus</name>
    <dbReference type="NCBI Taxonomy" id="32597"/>
    <lineage>
        <taxon>Eukaryota</taxon>
        <taxon>Sar</taxon>
        <taxon>Alveolata</taxon>
        <taxon>Perkinsozoa</taxon>
        <taxon>Perkinsea</taxon>
        <taxon>Perkinsida</taxon>
        <taxon>Perkinsidae</taxon>
        <taxon>Perkinsus</taxon>
    </lineage>
</organism>
<accession>A0A7J6RT11</accession>
<reference evidence="1 2" key="1">
    <citation type="submission" date="2020-04" db="EMBL/GenBank/DDBJ databases">
        <title>Perkinsus olseni comparative genomics.</title>
        <authorList>
            <person name="Bogema D.R."/>
        </authorList>
    </citation>
    <scope>NUCLEOTIDE SEQUENCE [LARGE SCALE GENOMIC DNA]</scope>
    <source>
        <strain evidence="1">ATCC PRA-205</strain>
    </source>
</reference>
<sequence length="428" mass="47646">MSVALSSLPTSSSLEHFVSYVEAAPSCYSKELTRLVEDLEAAVPVDWGESSSIRHNLAAYDLCASVNSSGAKFDALWRLGGHVMPRLERGDIEQECWCVDNPMSFKMVSEDKKVLIAAPLCNPLHRNLVRWFWRSGAASVVDRDIDTDQLVIGKCGYLLSGGRLVRNPGEIIIFIATKACTRVECDHSSGRIFDIPLRPREAVMCMGNGMRVVEGAGIFCVLGWDYNWNVTSKCKVTCLEVRARIKATLFDMDNGGFSVVACPRCHRPNGLLVYREESSRPSEPGAGDLTLPEGRVSRRCFNSDRYGTDCFTALEALDVDGCDTVLLMESWWRPRRPLRDIIEEIEVVPSVGADGSFMIFEPKKWQSKWLKEILTQAEHPAQQRWNRPLKGLLVSFWKVVYGKVGVTGRAEGRGSRADGSTSAECVRP</sequence>
<comment type="caution">
    <text evidence="1">The sequence shown here is derived from an EMBL/GenBank/DDBJ whole genome shotgun (WGS) entry which is preliminary data.</text>
</comment>
<evidence type="ECO:0000313" key="2">
    <source>
        <dbReference type="Proteomes" id="UP000574390"/>
    </source>
</evidence>